<dbReference type="PANTHER" id="PTHR46984">
    <property type="entry name" value="LEUCINE-RICH REPEAT-CONTAINING PROTEIN 71"/>
    <property type="match status" value="1"/>
</dbReference>
<dbReference type="InParanoid" id="E1Z3A3"/>
<dbReference type="Gene3D" id="3.80.10.10">
    <property type="entry name" value="Ribonuclease Inhibitor"/>
    <property type="match status" value="1"/>
</dbReference>
<dbReference type="InterPro" id="IPR001611">
    <property type="entry name" value="Leu-rich_rpt"/>
</dbReference>
<dbReference type="eggNOG" id="ENOG502T2G9">
    <property type="taxonomic scope" value="Eukaryota"/>
</dbReference>
<dbReference type="OrthoDB" id="515758at2759"/>
<dbReference type="InterPro" id="IPR032675">
    <property type="entry name" value="LRR_dom_sf"/>
</dbReference>
<evidence type="ECO:0000256" key="1">
    <source>
        <dbReference type="ARBA" id="ARBA00004430"/>
    </source>
</evidence>
<organism evidence="4">
    <name type="scientific">Chlorella variabilis</name>
    <name type="common">Green alga</name>
    <dbReference type="NCBI Taxonomy" id="554065"/>
    <lineage>
        <taxon>Eukaryota</taxon>
        <taxon>Viridiplantae</taxon>
        <taxon>Chlorophyta</taxon>
        <taxon>core chlorophytes</taxon>
        <taxon>Trebouxiophyceae</taxon>
        <taxon>Chlorellales</taxon>
        <taxon>Chlorellaceae</taxon>
        <taxon>Chlorella clade</taxon>
        <taxon>Chlorella</taxon>
    </lineage>
</organism>
<dbReference type="GO" id="GO:0005930">
    <property type="term" value="C:axoneme"/>
    <property type="evidence" value="ECO:0007669"/>
    <property type="project" value="UniProtKB-SubCell"/>
</dbReference>
<dbReference type="STRING" id="554065.E1Z3A3"/>
<keyword evidence="2" id="KW-0175">Coiled coil</keyword>
<feature type="coiled-coil region" evidence="2">
    <location>
        <begin position="181"/>
        <end position="218"/>
    </location>
</feature>
<feature type="coiled-coil region" evidence="2">
    <location>
        <begin position="251"/>
        <end position="338"/>
    </location>
</feature>
<sequence length="1662" mass="171203">MAPLTFVDLLAVLKGEVPPPDSRALVFSLPLSHRQLKELTPLLQENQWLRSLKLRGCRLDNDAANELSRGVAFNVALRTLDLRDNEIGGVGANYLANALRTHNFTLLSLDLSGNPALVEDPEAMQQIAMSLHRNSQNRADSAPPSPTSNSRALVRIQEVPPETPAGRTRLSLSDGEMERRFQELERAQEAHRAELASVAEAGAELAQYRATLDLASQQMAMVLELLRGDVEGLKARLDGQPQGDAVPSNTAVRLEQRCSEMQEALVRLQERVDGGSQQAAAQQEISLLMDAVQLLEAKLARLEADGSASVAAQQEQGVQELKQQVALATEAANKAGGEADAVASSMKAVGASIKALQGELAANTASFMSTQRQAAGAAEGVAALEQQMRTLQLSLDAMEQALDGADVGQQLAQLQERVAALTTVQAAAAAAMQQAERLGASLAAVEEQQGEVAAQVQALDAADLPDRAARLEGMVAKLEAAAGEQAAAVSQLAPASAVETLRQSSASALQEAVGQLSAAQAEHTAAVAAQLAALPAPYDDGALQARVAAAEAALQQTQEALAALRTEELDQLKDEVQAQLQAMAEQQAAAVGQAATQAADGLAELCQSTLSRHAALEAAVEEQQAHAAERLAALEEALAAAPPATYDDGPLRSVVVETVAAARAEMKLAMALLVPRKDVEQLHEEGEAQRAALAERLAALGVELAAVKAGQAAAEGRTAAAEALEQVREAADERLAELAAQVAALEEAQAASAALAPVAVADVEQLRLVAQQAAAGVEELRGTFGGQVAALVEQVAAAQQQAEQARGGVEDRLAAAQDDAQLAARRLAALEADSGALASVGAVVPAAALAEVQQECEQARVSTQQLAAAVEGGLAELRADLEQHRAAVLGQCTELQEGLEAVPEYEGRLAAVEAGLSHATERLASSATAADLHATAAQLHDALEAGRAAAAEQASALKAAAEVQQEQLAALQAGAALAAEQLSGAATAEAVRQLQQATEARQAEVAEQLAELGGALKAAKVSMAAQHNQISALEAAVGERAPAEAVSKLRGAVEAQHMVVAKQLGELLSSLQAATDGHREELEGARASVQAAESSAADALAALRHAVQQAQQEAAQGITSAAAAVLCQEAVRPVEERLAAVQRQQGEAAAGNSEALAHLQQALEGLQDGLTAFRQASTEHSVLADTVGEMRGSALAVAAAVAGRSPQVLPSPLPPPIGGLPWTASPVPSLPLGMVRHTDAPASSDIASFPLTDRTLYKDCESEGEDEEGQWTTAAAPPEAHMLHRQHIRLEGVLEAELLCLKQLLMGGSPLVAGRMGAVALTPAGQRFFDAESVLGDPSPATASRPWRLAATPAGSSAAWAAVAGSKLAAAAAVADASGPLASLETQFHSAAAGPRPGSAGFGGDITNTNKGAAQCAAGPCEDDIKDALGNDCPMSADGDIDLSKGGSCCEALPRAGEDCWAAMQSESGAKIVTIGSLEGLTISELAELLAERQQECLAGFDTALNTSCSSAEVGPCCETLAGFGPDCLGYIGTNMADNSGYEYADLFDAFNQTLWICDLAVDVNTHSRLDIGVGPYRPSAGPADEECTGELEGALAICADNSTERLTCCSALAELGPGCLATLESLVSDDTGLVAGLGRVLELTLAAHQRRGLRHSCPDAC</sequence>
<dbReference type="KEGG" id="cvr:CHLNCDRAFT_49649"/>
<dbReference type="SUPFAM" id="SSF52047">
    <property type="entry name" value="RNI-like"/>
    <property type="match status" value="1"/>
</dbReference>
<dbReference type="Pfam" id="PF13516">
    <property type="entry name" value="LRR_6"/>
    <property type="match status" value="1"/>
</dbReference>
<proteinExistence type="predicted"/>
<protein>
    <submittedName>
        <fullName evidence="3">Uncharacterized protein</fullName>
    </submittedName>
</protein>
<reference evidence="3 4" key="1">
    <citation type="journal article" date="2010" name="Plant Cell">
        <title>The Chlorella variabilis NC64A genome reveals adaptation to photosymbiosis, coevolution with viruses, and cryptic sex.</title>
        <authorList>
            <person name="Blanc G."/>
            <person name="Duncan G."/>
            <person name="Agarkova I."/>
            <person name="Borodovsky M."/>
            <person name="Gurnon J."/>
            <person name="Kuo A."/>
            <person name="Lindquist E."/>
            <person name="Lucas S."/>
            <person name="Pangilinan J."/>
            <person name="Polle J."/>
            <person name="Salamov A."/>
            <person name="Terry A."/>
            <person name="Yamada T."/>
            <person name="Dunigan D.D."/>
            <person name="Grigoriev I.V."/>
            <person name="Claverie J.M."/>
            <person name="Van Etten J.L."/>
        </authorList>
    </citation>
    <scope>NUCLEOTIDE SEQUENCE [LARGE SCALE GENOMIC DNA]</scope>
    <source>
        <strain evidence="3 4">NC64A</strain>
    </source>
</reference>
<keyword evidence="4" id="KW-1185">Reference proteome</keyword>
<dbReference type="RefSeq" id="XP_005851906.1">
    <property type="nucleotide sequence ID" value="XM_005851844.1"/>
</dbReference>
<dbReference type="GeneID" id="17359437"/>
<evidence type="ECO:0000313" key="3">
    <source>
        <dbReference type="EMBL" id="EFN59804.1"/>
    </source>
</evidence>
<dbReference type="PANTHER" id="PTHR46984:SF1">
    <property type="entry name" value="LEUCINE-RICH REPEAT-CONTAINING PROTEIN 71"/>
    <property type="match status" value="1"/>
</dbReference>
<feature type="coiled-coil region" evidence="2">
    <location>
        <begin position="547"/>
        <end position="589"/>
    </location>
</feature>
<name>E1Z3A3_CHLVA</name>
<dbReference type="Proteomes" id="UP000008141">
    <property type="component" value="Unassembled WGS sequence"/>
</dbReference>
<evidence type="ECO:0000313" key="4">
    <source>
        <dbReference type="Proteomes" id="UP000008141"/>
    </source>
</evidence>
<evidence type="ECO:0000256" key="2">
    <source>
        <dbReference type="SAM" id="Coils"/>
    </source>
</evidence>
<feature type="coiled-coil region" evidence="2">
    <location>
        <begin position="721"/>
        <end position="748"/>
    </location>
</feature>
<gene>
    <name evidence="3" type="ORF">CHLNCDRAFT_49649</name>
</gene>
<accession>E1Z3A3</accession>
<dbReference type="SMART" id="SM00368">
    <property type="entry name" value="LRR_RI"/>
    <property type="match status" value="3"/>
</dbReference>
<comment type="subcellular location">
    <subcellularLocation>
        <location evidence="1">Cytoplasm</location>
        <location evidence="1">Cytoskeleton</location>
        <location evidence="1">Cilium axoneme</location>
    </subcellularLocation>
</comment>
<dbReference type="EMBL" id="GL433835">
    <property type="protein sequence ID" value="EFN59804.1"/>
    <property type="molecule type" value="Genomic_DNA"/>
</dbReference>
<dbReference type="InterPro" id="IPR053040">
    <property type="entry name" value="LRR-containing_protein_71"/>
</dbReference>